<name>A0A016SSE2_9BILA</name>
<protein>
    <submittedName>
        <fullName evidence="1">Uncharacterized protein</fullName>
    </submittedName>
</protein>
<evidence type="ECO:0000313" key="2">
    <source>
        <dbReference type="Proteomes" id="UP000024635"/>
    </source>
</evidence>
<comment type="caution">
    <text evidence="1">The sequence shown here is derived from an EMBL/GenBank/DDBJ whole genome shotgun (WGS) entry which is preliminary data.</text>
</comment>
<dbReference type="EMBL" id="JARK01001516">
    <property type="protein sequence ID" value="EYB93603.1"/>
    <property type="molecule type" value="Genomic_DNA"/>
</dbReference>
<keyword evidence="2" id="KW-1185">Reference proteome</keyword>
<dbReference type="Proteomes" id="UP000024635">
    <property type="component" value="Unassembled WGS sequence"/>
</dbReference>
<reference evidence="2" key="1">
    <citation type="journal article" date="2015" name="Nat. Genet.">
        <title>The genome and transcriptome of the zoonotic hookworm Ancylostoma ceylanicum identify infection-specific gene families.</title>
        <authorList>
            <person name="Schwarz E.M."/>
            <person name="Hu Y."/>
            <person name="Antoshechkin I."/>
            <person name="Miller M.M."/>
            <person name="Sternberg P.W."/>
            <person name="Aroian R.V."/>
        </authorList>
    </citation>
    <scope>NUCLEOTIDE SEQUENCE</scope>
    <source>
        <strain evidence="2">HY135</strain>
    </source>
</reference>
<organism evidence="1 2">
    <name type="scientific">Ancylostoma ceylanicum</name>
    <dbReference type="NCBI Taxonomy" id="53326"/>
    <lineage>
        <taxon>Eukaryota</taxon>
        <taxon>Metazoa</taxon>
        <taxon>Ecdysozoa</taxon>
        <taxon>Nematoda</taxon>
        <taxon>Chromadorea</taxon>
        <taxon>Rhabditida</taxon>
        <taxon>Rhabditina</taxon>
        <taxon>Rhabditomorpha</taxon>
        <taxon>Strongyloidea</taxon>
        <taxon>Ancylostomatidae</taxon>
        <taxon>Ancylostomatinae</taxon>
        <taxon>Ancylostoma</taxon>
    </lineage>
</organism>
<sequence>MASVTGYPIDYVTLRDTGYKSWFANLDSLGFAFTNSSPAFTQGTRSNGEMTTTLPETFMNTGTGALDL</sequence>
<dbReference type="AlphaFoldDB" id="A0A016SSE2"/>
<proteinExistence type="predicted"/>
<accession>A0A016SSE2</accession>
<evidence type="ECO:0000313" key="1">
    <source>
        <dbReference type="EMBL" id="EYB93603.1"/>
    </source>
</evidence>
<gene>
    <name evidence="1" type="primary">Acey_s0180.g784</name>
    <name evidence="1" type="ORF">Y032_0180g784</name>
</gene>